<dbReference type="EMBL" id="JBHSFQ010000020">
    <property type="protein sequence ID" value="MFC4564103.1"/>
    <property type="molecule type" value="Genomic_DNA"/>
</dbReference>
<comment type="caution">
    <text evidence="1">The sequence shown here is derived from an EMBL/GenBank/DDBJ whole genome shotgun (WGS) entry which is preliminary data.</text>
</comment>
<keyword evidence="1" id="KW-0238">DNA-binding</keyword>
<protein>
    <submittedName>
        <fullName evidence="1">Winged helix DNA-binding domain-containing protein</fullName>
    </submittedName>
</protein>
<keyword evidence="2" id="KW-1185">Reference proteome</keyword>
<evidence type="ECO:0000313" key="2">
    <source>
        <dbReference type="Proteomes" id="UP001595923"/>
    </source>
</evidence>
<dbReference type="Proteomes" id="UP001595923">
    <property type="component" value="Unassembled WGS sequence"/>
</dbReference>
<evidence type="ECO:0000313" key="1">
    <source>
        <dbReference type="EMBL" id="MFC4564103.1"/>
    </source>
</evidence>
<dbReference type="GO" id="GO:0003677">
    <property type="term" value="F:DNA binding"/>
    <property type="evidence" value="ECO:0007669"/>
    <property type="project" value="UniProtKB-KW"/>
</dbReference>
<dbReference type="Pfam" id="PF06224">
    <property type="entry name" value="AlkZ-like"/>
    <property type="match status" value="1"/>
</dbReference>
<sequence length="368" mass="39599">MPAALTSARLRLARMHAQLLAGPPAAGVVGAVRGAAALQAQDMKASKLGVRARTSGLALADVRRAVTEERSVIRTWAMRGTLHMIPTADAGWIVDLFGPVVLPRFRRRRIDLGLDDDLCDRAVDALPDLFASGRPRTRAEIVAGLRESGVAVPANGQAPFHLLLFAALRGVVCRGPDTDNGNPTYVLLRDWAGAWEPRDTDAALAKLVRRHVSGYGPVCPEDFAAWSGLPARHVRRAWELVSPTLAEVATESGSAWALRELADVFPAPRPRPAVRLLGPYDGYLLGYKERAWALPAHSVRRILPGGGAIHPAVLVDGEVVARWRWRGDGVFIEPFAPLSEDTMAGIAAEVEDVGRFLGIRATMDVAVG</sequence>
<name>A0ABV9E3D6_9ACTN</name>
<reference evidence="2" key="1">
    <citation type="journal article" date="2019" name="Int. J. Syst. Evol. Microbiol.">
        <title>The Global Catalogue of Microorganisms (GCM) 10K type strain sequencing project: providing services to taxonomists for standard genome sequencing and annotation.</title>
        <authorList>
            <consortium name="The Broad Institute Genomics Platform"/>
            <consortium name="The Broad Institute Genome Sequencing Center for Infectious Disease"/>
            <person name="Wu L."/>
            <person name="Ma J."/>
        </authorList>
    </citation>
    <scope>NUCLEOTIDE SEQUENCE [LARGE SCALE GENOMIC DNA]</scope>
    <source>
        <strain evidence="2">XZYJ18</strain>
    </source>
</reference>
<accession>A0ABV9E3D6</accession>
<organism evidence="1 2">
    <name type="scientific">Nocardiopsis mangrovi</name>
    <dbReference type="NCBI Taxonomy" id="1179818"/>
    <lineage>
        <taxon>Bacteria</taxon>
        <taxon>Bacillati</taxon>
        <taxon>Actinomycetota</taxon>
        <taxon>Actinomycetes</taxon>
        <taxon>Streptosporangiales</taxon>
        <taxon>Nocardiopsidaceae</taxon>
        <taxon>Nocardiopsis</taxon>
    </lineage>
</organism>
<proteinExistence type="predicted"/>
<dbReference type="PANTHER" id="PTHR38479">
    <property type="entry name" value="LMO0824 PROTEIN"/>
    <property type="match status" value="1"/>
</dbReference>
<dbReference type="PANTHER" id="PTHR38479:SF2">
    <property type="entry name" value="WINGED HELIX DNA-BINDING DOMAIN-CONTAINING PROTEIN"/>
    <property type="match status" value="1"/>
</dbReference>
<gene>
    <name evidence="1" type="ORF">ACFO4E_19765</name>
</gene>
<dbReference type="InterPro" id="IPR009351">
    <property type="entry name" value="AlkZ-like"/>
</dbReference>
<dbReference type="RefSeq" id="WP_378576923.1">
    <property type="nucleotide sequence ID" value="NZ_JBHSFQ010000020.1"/>
</dbReference>